<name>A0A841C4W9_9LACT</name>
<keyword evidence="1" id="KW-0963">Cytoplasm</keyword>
<evidence type="ECO:0000313" key="3">
    <source>
        <dbReference type="Proteomes" id="UP000562464"/>
    </source>
</evidence>
<evidence type="ECO:0000256" key="1">
    <source>
        <dbReference type="ARBA" id="ARBA00022490"/>
    </source>
</evidence>
<dbReference type="SUPFAM" id="SSF158221">
    <property type="entry name" value="YnzC-like"/>
    <property type="match status" value="1"/>
</dbReference>
<reference evidence="2 3" key="1">
    <citation type="submission" date="2020-08" db="EMBL/GenBank/DDBJ databases">
        <title>Genomic Encyclopedia of Type Strains, Phase IV (KMG-IV): sequencing the most valuable type-strain genomes for metagenomic binning, comparative biology and taxonomic classification.</title>
        <authorList>
            <person name="Goeker M."/>
        </authorList>
    </citation>
    <scope>NUCLEOTIDE SEQUENCE [LARGE SCALE GENOMIC DNA]</scope>
    <source>
        <strain evidence="2 3">DSM 14925</strain>
    </source>
</reference>
<dbReference type="PANTHER" id="PTHR37300:SF1">
    <property type="entry name" value="UPF0291 PROTEIN YNZC"/>
    <property type="match status" value="1"/>
</dbReference>
<sequence>MVTSEQVARINELARKKKDESLTKEELTEQQNLHKIYIDSIRRNIQTQFGDPKNNHL</sequence>
<gene>
    <name evidence="2" type="ORF">HNQ37_000346</name>
</gene>
<accession>A0A841C4W9</accession>
<evidence type="ECO:0000313" key="2">
    <source>
        <dbReference type="EMBL" id="MBB5887475.1"/>
    </source>
</evidence>
<dbReference type="Proteomes" id="UP000562464">
    <property type="component" value="Unassembled WGS sequence"/>
</dbReference>
<dbReference type="InterPro" id="IPR009242">
    <property type="entry name" value="DUF896"/>
</dbReference>
<dbReference type="RefSeq" id="WP_183538701.1">
    <property type="nucleotide sequence ID" value="NZ_DASWOY010000021.1"/>
</dbReference>
<dbReference type="AlphaFoldDB" id="A0A841C4W9"/>
<keyword evidence="3" id="KW-1185">Reference proteome</keyword>
<protein>
    <submittedName>
        <fullName evidence="2">Uncharacterized protein YnzC (UPF0291/DUF896 family)</fullName>
    </submittedName>
</protein>
<dbReference type="PANTHER" id="PTHR37300">
    <property type="entry name" value="UPF0291 PROTEIN CBO2609/CLC_2481"/>
    <property type="match status" value="1"/>
</dbReference>
<dbReference type="Gene3D" id="1.10.287.540">
    <property type="entry name" value="Helix hairpin bin"/>
    <property type="match status" value="1"/>
</dbReference>
<dbReference type="EMBL" id="JACHHV010000004">
    <property type="protein sequence ID" value="MBB5887475.1"/>
    <property type="molecule type" value="Genomic_DNA"/>
</dbReference>
<organism evidence="2 3">
    <name type="scientific">Lactovum miscens</name>
    <dbReference type="NCBI Taxonomy" id="190387"/>
    <lineage>
        <taxon>Bacteria</taxon>
        <taxon>Bacillati</taxon>
        <taxon>Bacillota</taxon>
        <taxon>Bacilli</taxon>
        <taxon>Lactobacillales</taxon>
        <taxon>Streptococcaceae</taxon>
        <taxon>Lactovum</taxon>
    </lineage>
</organism>
<dbReference type="Pfam" id="PF05979">
    <property type="entry name" value="DUF896"/>
    <property type="match status" value="1"/>
</dbReference>
<proteinExistence type="predicted"/>
<comment type="caution">
    <text evidence="2">The sequence shown here is derived from an EMBL/GenBank/DDBJ whole genome shotgun (WGS) entry which is preliminary data.</text>
</comment>